<feature type="region of interest" description="Disordered" evidence="1">
    <location>
        <begin position="1"/>
        <end position="29"/>
    </location>
</feature>
<feature type="compositionally biased region" description="Basic and acidic residues" evidence="1">
    <location>
        <begin position="7"/>
        <end position="19"/>
    </location>
</feature>
<protein>
    <submittedName>
        <fullName evidence="3">Uncharacterized protein</fullName>
    </submittedName>
</protein>
<dbReference type="Proteomes" id="UP000004407">
    <property type="component" value="Unassembled WGS sequence"/>
</dbReference>
<comment type="caution">
    <text evidence="3">The sequence shown here is derived from an EMBL/GenBank/DDBJ whole genome shotgun (WGS) entry which is preliminary data.</text>
</comment>
<reference evidence="3 4" key="1">
    <citation type="submission" date="2011-08" db="EMBL/GenBank/DDBJ databases">
        <authorList>
            <person name="Weinstock G."/>
            <person name="Sodergren E."/>
            <person name="Clifton S."/>
            <person name="Fulton L."/>
            <person name="Fulton B."/>
            <person name="Courtney L."/>
            <person name="Fronick C."/>
            <person name="Harrison M."/>
            <person name="Strong C."/>
            <person name="Farmer C."/>
            <person name="Delahaunty K."/>
            <person name="Markovic C."/>
            <person name="Hall O."/>
            <person name="Minx P."/>
            <person name="Tomlinson C."/>
            <person name="Mitreva M."/>
            <person name="Hou S."/>
            <person name="Chen J."/>
            <person name="Wollam A."/>
            <person name="Pepin K.H."/>
            <person name="Johnson M."/>
            <person name="Bhonagiri V."/>
            <person name="Zhang X."/>
            <person name="Suruliraj S."/>
            <person name="Warren W."/>
            <person name="Chinwalla A."/>
            <person name="Mardis E.R."/>
            <person name="Wilson R.K."/>
        </authorList>
    </citation>
    <scope>NUCLEOTIDE SEQUENCE [LARGE SCALE GENOMIC DNA]</scope>
    <source>
        <strain evidence="3 4">DSM 18206</strain>
    </source>
</reference>
<name>G6AZ59_9BACT</name>
<feature type="compositionally biased region" description="Polar residues" evidence="1">
    <location>
        <begin position="20"/>
        <end position="29"/>
    </location>
</feature>
<keyword evidence="2" id="KW-1133">Transmembrane helix</keyword>
<dbReference type="EMBL" id="AFZZ01000168">
    <property type="protein sequence ID" value="EHJ38673.1"/>
    <property type="molecule type" value="Genomic_DNA"/>
</dbReference>
<keyword evidence="2" id="KW-0812">Transmembrane</keyword>
<evidence type="ECO:0000256" key="2">
    <source>
        <dbReference type="SAM" id="Phobius"/>
    </source>
</evidence>
<accession>G6AZ59</accession>
<evidence type="ECO:0000313" key="3">
    <source>
        <dbReference type="EMBL" id="EHJ38673.1"/>
    </source>
</evidence>
<dbReference type="HOGENOM" id="CLU_2509959_0_0_10"/>
<keyword evidence="2" id="KW-0472">Membrane</keyword>
<gene>
    <name evidence="3" type="ORF">HMPREF0673_01923</name>
</gene>
<evidence type="ECO:0000313" key="4">
    <source>
        <dbReference type="Proteomes" id="UP000004407"/>
    </source>
</evidence>
<organism evidence="3 4">
    <name type="scientific">Leyella stercorea DSM 18206</name>
    <dbReference type="NCBI Taxonomy" id="1002367"/>
    <lineage>
        <taxon>Bacteria</taxon>
        <taxon>Pseudomonadati</taxon>
        <taxon>Bacteroidota</taxon>
        <taxon>Bacteroidia</taxon>
        <taxon>Bacteroidales</taxon>
        <taxon>Prevotellaceae</taxon>
        <taxon>Leyella</taxon>
    </lineage>
</organism>
<sequence length="85" mass="10216">MANAIRSDGERNPIRRRTESNQTANAVRPQATNIHRLNEAIIKMLKRWKYIVYMQSFHYFCILFDLTGGILYEYDYHKQRYLSKS</sequence>
<dbReference type="AlphaFoldDB" id="G6AZ59"/>
<evidence type="ECO:0000256" key="1">
    <source>
        <dbReference type="SAM" id="MobiDB-lite"/>
    </source>
</evidence>
<feature type="transmembrane region" description="Helical" evidence="2">
    <location>
        <begin position="50"/>
        <end position="72"/>
    </location>
</feature>
<proteinExistence type="predicted"/>